<comment type="caution">
    <text evidence="1">The sequence shown here is derived from an EMBL/GenBank/DDBJ whole genome shotgun (WGS) entry which is preliminary data.</text>
</comment>
<gene>
    <name evidence="1" type="ORF">Salat_2354200</name>
</gene>
<name>A0AAE1XXQ7_9LAMI</name>
<reference evidence="1" key="1">
    <citation type="submission" date="2020-06" db="EMBL/GenBank/DDBJ databases">
        <authorList>
            <person name="Li T."/>
            <person name="Hu X."/>
            <person name="Zhang T."/>
            <person name="Song X."/>
            <person name="Zhang H."/>
            <person name="Dai N."/>
            <person name="Sheng W."/>
            <person name="Hou X."/>
            <person name="Wei L."/>
        </authorList>
    </citation>
    <scope>NUCLEOTIDE SEQUENCE</scope>
    <source>
        <strain evidence="1">3651</strain>
        <tissue evidence="1">Leaf</tissue>
    </source>
</reference>
<protein>
    <submittedName>
        <fullName evidence="1">Uncharacterized protein</fullName>
    </submittedName>
</protein>
<dbReference type="AlphaFoldDB" id="A0AAE1XXQ7"/>
<accession>A0AAE1XXQ7</accession>
<keyword evidence="2" id="KW-1185">Reference proteome</keyword>
<evidence type="ECO:0000313" key="1">
    <source>
        <dbReference type="EMBL" id="KAK4419413.1"/>
    </source>
</evidence>
<reference evidence="1" key="2">
    <citation type="journal article" date="2024" name="Plant">
        <title>Genomic evolution and insights into agronomic trait innovations of Sesamum species.</title>
        <authorList>
            <person name="Miao H."/>
            <person name="Wang L."/>
            <person name="Qu L."/>
            <person name="Liu H."/>
            <person name="Sun Y."/>
            <person name="Le M."/>
            <person name="Wang Q."/>
            <person name="Wei S."/>
            <person name="Zheng Y."/>
            <person name="Lin W."/>
            <person name="Duan Y."/>
            <person name="Cao H."/>
            <person name="Xiong S."/>
            <person name="Wang X."/>
            <person name="Wei L."/>
            <person name="Li C."/>
            <person name="Ma Q."/>
            <person name="Ju M."/>
            <person name="Zhao R."/>
            <person name="Li G."/>
            <person name="Mu C."/>
            <person name="Tian Q."/>
            <person name="Mei H."/>
            <person name="Zhang T."/>
            <person name="Gao T."/>
            <person name="Zhang H."/>
        </authorList>
    </citation>
    <scope>NUCLEOTIDE SEQUENCE</scope>
    <source>
        <strain evidence="1">3651</strain>
    </source>
</reference>
<proteinExistence type="predicted"/>
<sequence length="134" mass="14592">MNSQQPTSLIACTSQLMVTVTVTVTAAATTVIRPTLKLDSSYQYYTPCAIIRKTYSELIRQPSKYELIDGALPPSMNLIRKKVFRYTSGQQNMAAGGLLGVGLGVAKVRLDVSQLRSPCCSSLCLLQSHHILLS</sequence>
<organism evidence="1 2">
    <name type="scientific">Sesamum alatum</name>
    <dbReference type="NCBI Taxonomy" id="300844"/>
    <lineage>
        <taxon>Eukaryota</taxon>
        <taxon>Viridiplantae</taxon>
        <taxon>Streptophyta</taxon>
        <taxon>Embryophyta</taxon>
        <taxon>Tracheophyta</taxon>
        <taxon>Spermatophyta</taxon>
        <taxon>Magnoliopsida</taxon>
        <taxon>eudicotyledons</taxon>
        <taxon>Gunneridae</taxon>
        <taxon>Pentapetalae</taxon>
        <taxon>asterids</taxon>
        <taxon>lamiids</taxon>
        <taxon>Lamiales</taxon>
        <taxon>Pedaliaceae</taxon>
        <taxon>Sesamum</taxon>
    </lineage>
</organism>
<evidence type="ECO:0000313" key="2">
    <source>
        <dbReference type="Proteomes" id="UP001293254"/>
    </source>
</evidence>
<dbReference type="EMBL" id="JACGWO010000009">
    <property type="protein sequence ID" value="KAK4419413.1"/>
    <property type="molecule type" value="Genomic_DNA"/>
</dbReference>
<dbReference type="Proteomes" id="UP001293254">
    <property type="component" value="Unassembled WGS sequence"/>
</dbReference>